<dbReference type="EMBL" id="JAACFV010000008">
    <property type="protein sequence ID" value="KAF7512970.1"/>
    <property type="molecule type" value="Genomic_DNA"/>
</dbReference>
<proteinExistence type="predicted"/>
<protein>
    <submittedName>
        <fullName evidence="1">Uncharacterized protein</fullName>
    </submittedName>
</protein>
<keyword evidence="2" id="KW-1185">Reference proteome</keyword>
<evidence type="ECO:0000313" key="2">
    <source>
        <dbReference type="Proteomes" id="UP000606974"/>
    </source>
</evidence>
<evidence type="ECO:0000313" key="1">
    <source>
        <dbReference type="EMBL" id="KAF7512970.1"/>
    </source>
</evidence>
<accession>A0A8H7APC4</accession>
<name>A0A8H7APC4_9EURO</name>
<dbReference type="OrthoDB" id="3543487at2759"/>
<dbReference type="Proteomes" id="UP000606974">
    <property type="component" value="Unassembled WGS sequence"/>
</dbReference>
<organism evidence="1 2">
    <name type="scientific">Endocarpon pusillum</name>
    <dbReference type="NCBI Taxonomy" id="364733"/>
    <lineage>
        <taxon>Eukaryota</taxon>
        <taxon>Fungi</taxon>
        <taxon>Dikarya</taxon>
        <taxon>Ascomycota</taxon>
        <taxon>Pezizomycotina</taxon>
        <taxon>Eurotiomycetes</taxon>
        <taxon>Chaetothyriomycetidae</taxon>
        <taxon>Verrucariales</taxon>
        <taxon>Verrucariaceae</taxon>
        <taxon>Endocarpon</taxon>
    </lineage>
</organism>
<dbReference type="AlphaFoldDB" id="A0A8H7APC4"/>
<sequence>MKCSETTHQRYKISVRGDSDVKNISSPLKPWHLSLSLLDIPAEVGRGGALRKASVDAEGHSAPILLPPCSHPLASIINIPKHFFLHTLPQRHQKNEKVIRKDYRAGTEDFQITRLRLTKSTFRNNYYGQLAKHVLRHATTPLSYTFTDWLRNKSPSYEPPATFGALSNDFMLNSSDMLIVAAMGSTPPRLQNPTIMQIYNLLALGFAIVASVSAMPTDSDPKTPACQFSGMVYNGAAKECQCPPGQLKKPNKGKCGYPPFPYKKCPKEEEKPYCAKNKYEYCSYDQENDYCEDDGNNSYFCCKESEYESCIESHY</sequence>
<gene>
    <name evidence="1" type="ORF">GJ744_011236</name>
</gene>
<comment type="caution">
    <text evidence="1">The sequence shown here is derived from an EMBL/GenBank/DDBJ whole genome shotgun (WGS) entry which is preliminary data.</text>
</comment>
<reference evidence="1" key="1">
    <citation type="submission" date="2020-02" db="EMBL/GenBank/DDBJ databases">
        <authorList>
            <person name="Palmer J.M."/>
        </authorList>
    </citation>
    <scope>NUCLEOTIDE SEQUENCE</scope>
    <source>
        <strain evidence="1">EPUS1.4</strain>
        <tissue evidence="1">Thallus</tissue>
    </source>
</reference>